<dbReference type="SUPFAM" id="SSF52738">
    <property type="entry name" value="Methylesterase CheB, C-terminal domain"/>
    <property type="match status" value="1"/>
</dbReference>
<feature type="active site" evidence="5">
    <location>
        <position position="184"/>
    </location>
</feature>
<reference evidence="6 7" key="1">
    <citation type="journal article" date="2018" name="Arch. Microbiol.">
        <title>New insights into the metabolic potential of the phototrophic purple bacterium Rhodopila globiformis DSM 161(T) from its draft genome sequence and evidence for a vanadium-dependent nitrogenase.</title>
        <authorList>
            <person name="Imhoff J.F."/>
            <person name="Rahn T."/>
            <person name="Kunzel S."/>
            <person name="Neulinger S.C."/>
        </authorList>
    </citation>
    <scope>NUCLEOTIDE SEQUENCE [LARGE SCALE GENOMIC DNA]</scope>
    <source>
        <strain evidence="6 7">DSM 16996</strain>
    </source>
</reference>
<feature type="modified residue" description="4-aspartylphosphate" evidence="5">
    <location>
        <position position="56"/>
    </location>
</feature>
<comment type="PTM">
    <text evidence="5">Phosphorylated by CheA. Phosphorylation of the N-terminal regulatory domain activates the methylesterase activity.</text>
</comment>
<dbReference type="OrthoDB" id="9793421at2"/>
<dbReference type="PANTHER" id="PTHR42872:SF6">
    <property type="entry name" value="PROTEIN-GLUTAMATE METHYLESTERASE_PROTEIN-GLUTAMINE GLUTAMINASE"/>
    <property type="match status" value="1"/>
</dbReference>
<dbReference type="NCBIfam" id="NF001965">
    <property type="entry name" value="PRK00742.1"/>
    <property type="match status" value="1"/>
</dbReference>
<dbReference type="GO" id="GO:0006935">
    <property type="term" value="P:chemotaxis"/>
    <property type="evidence" value="ECO:0007669"/>
    <property type="project" value="UniProtKB-UniRule"/>
</dbReference>
<dbReference type="CDD" id="cd17541">
    <property type="entry name" value="REC_CheB-like"/>
    <property type="match status" value="1"/>
</dbReference>
<dbReference type="EC" id="3.5.1.44" evidence="5"/>
<comment type="catalytic activity">
    <reaction evidence="5">
        <text>L-glutaminyl-[protein] + H2O = L-glutamyl-[protein] + NH4(+)</text>
        <dbReference type="Rhea" id="RHEA:16441"/>
        <dbReference type="Rhea" id="RHEA-COMP:10207"/>
        <dbReference type="Rhea" id="RHEA-COMP:10208"/>
        <dbReference type="ChEBI" id="CHEBI:15377"/>
        <dbReference type="ChEBI" id="CHEBI:28938"/>
        <dbReference type="ChEBI" id="CHEBI:29973"/>
        <dbReference type="ChEBI" id="CHEBI:30011"/>
        <dbReference type="EC" id="3.5.1.44"/>
    </reaction>
</comment>
<dbReference type="CDD" id="cd16432">
    <property type="entry name" value="CheB_Rec"/>
    <property type="match status" value="1"/>
</dbReference>
<dbReference type="Pfam" id="PF01339">
    <property type="entry name" value="CheB_methylest"/>
    <property type="match status" value="1"/>
</dbReference>
<dbReference type="HAMAP" id="MF_00099">
    <property type="entry name" value="CheB_chemtxs"/>
    <property type="match status" value="1"/>
</dbReference>
<evidence type="ECO:0000256" key="1">
    <source>
        <dbReference type="ARBA" id="ARBA00022490"/>
    </source>
</evidence>
<gene>
    <name evidence="5" type="primary">cheB</name>
    <name evidence="6" type="ORF">CCR94_24035</name>
</gene>
<comment type="catalytic activity">
    <reaction evidence="4 5">
        <text>[protein]-L-glutamate 5-O-methyl ester + H2O = L-glutamyl-[protein] + methanol + H(+)</text>
        <dbReference type="Rhea" id="RHEA:23236"/>
        <dbReference type="Rhea" id="RHEA-COMP:10208"/>
        <dbReference type="Rhea" id="RHEA-COMP:10311"/>
        <dbReference type="ChEBI" id="CHEBI:15377"/>
        <dbReference type="ChEBI" id="CHEBI:15378"/>
        <dbReference type="ChEBI" id="CHEBI:17790"/>
        <dbReference type="ChEBI" id="CHEBI:29973"/>
        <dbReference type="ChEBI" id="CHEBI:82795"/>
        <dbReference type="EC" id="3.1.1.61"/>
    </reaction>
</comment>
<dbReference type="Proteomes" id="UP000239089">
    <property type="component" value="Unassembled WGS sequence"/>
</dbReference>
<dbReference type="GO" id="GO:0050568">
    <property type="term" value="F:protein-glutamine glutaminase activity"/>
    <property type="evidence" value="ECO:0007669"/>
    <property type="project" value="UniProtKB-UniRule"/>
</dbReference>
<sequence>MKPVRVLVVDDSATMRAMIAATLSRDAGIEVVGMAGDPIEARAAIKQLNPDVMTLDVEMPKMDGLNFLEKVMRLRPMPVVMVSSQTARGASATLAALELGAVTCVGKPTIEHPNAFDSLPACVLAAAGARVGERMTPQSHLRHSAYHWDGKIVAIGASTGCVEALLAVLASYPADCPPTLVAVHMPGAFTKSFAKRLNAATEAQVAEAEDGAPLETGRVWLAPGGVHIEATNGSRPACRLRPGEPGDVFRPSVNALFHALAKNFGKNAVGVILTGMGDDGADGLLAMRAAGARTLAQDEATSMVHGMPRAAKKCGAVESEAPLHEIGRRILDLTFLERR</sequence>
<dbReference type="GO" id="GO:0005737">
    <property type="term" value="C:cytoplasm"/>
    <property type="evidence" value="ECO:0007669"/>
    <property type="project" value="UniProtKB-SubCell"/>
</dbReference>
<dbReference type="Gene3D" id="3.40.50.180">
    <property type="entry name" value="Methylesterase CheB, C-terminal domain"/>
    <property type="match status" value="1"/>
</dbReference>
<evidence type="ECO:0000256" key="4">
    <source>
        <dbReference type="ARBA" id="ARBA00048267"/>
    </source>
</evidence>
<accession>A0A2S6MU01</accession>
<dbReference type="EC" id="3.1.1.61" evidence="5"/>
<dbReference type="InterPro" id="IPR001789">
    <property type="entry name" value="Sig_transdc_resp-reg_receiver"/>
</dbReference>
<dbReference type="PROSITE" id="PS50110">
    <property type="entry name" value="RESPONSE_REGULATORY"/>
    <property type="match status" value="1"/>
</dbReference>
<feature type="active site" evidence="5">
    <location>
        <position position="279"/>
    </location>
</feature>
<feature type="active site" evidence="5">
    <location>
        <position position="158"/>
    </location>
</feature>
<dbReference type="PROSITE" id="PS50122">
    <property type="entry name" value="CHEB"/>
    <property type="match status" value="1"/>
</dbReference>
<dbReference type="EMBL" id="NHSJ01000140">
    <property type="protein sequence ID" value="PPQ25844.1"/>
    <property type="molecule type" value="Genomic_DNA"/>
</dbReference>
<dbReference type="Gene3D" id="3.40.50.2300">
    <property type="match status" value="1"/>
</dbReference>
<comment type="domain">
    <text evidence="5">Contains a C-terminal catalytic domain, and an N-terminal region which modulates catalytic activity.</text>
</comment>
<comment type="caution">
    <text evidence="6">The sequence shown here is derived from an EMBL/GenBank/DDBJ whole genome shotgun (WGS) entry which is preliminary data.</text>
</comment>
<evidence type="ECO:0000313" key="6">
    <source>
        <dbReference type="EMBL" id="PPQ25844.1"/>
    </source>
</evidence>
<keyword evidence="5" id="KW-0597">Phosphoprotein</keyword>
<dbReference type="PIRSF" id="PIRSF000876">
    <property type="entry name" value="RR_chemtxs_CheB"/>
    <property type="match status" value="1"/>
</dbReference>
<dbReference type="InterPro" id="IPR008248">
    <property type="entry name" value="CheB-like"/>
</dbReference>
<comment type="function">
    <text evidence="5">Involved in chemotaxis. Part of a chemotaxis signal transduction system that modulates chemotaxis in response to various stimuli. Catalyzes the demethylation of specific methylglutamate residues introduced into the chemoreceptors (methyl-accepting chemotaxis proteins or MCP) by CheR. Also mediates the irreversible deamidation of specific glutamine residues to glutamic acid.</text>
</comment>
<comment type="similarity">
    <text evidence="5">Belongs to the CheB family.</text>
</comment>
<dbReference type="Pfam" id="PF00072">
    <property type="entry name" value="Response_reg"/>
    <property type="match status" value="1"/>
</dbReference>
<keyword evidence="1 5" id="KW-0963">Cytoplasm</keyword>
<dbReference type="AlphaFoldDB" id="A0A2S6MU01"/>
<evidence type="ECO:0000256" key="2">
    <source>
        <dbReference type="ARBA" id="ARBA00022500"/>
    </source>
</evidence>
<dbReference type="SMART" id="SM00448">
    <property type="entry name" value="REC"/>
    <property type="match status" value="1"/>
</dbReference>
<organism evidence="6 7">
    <name type="scientific">Rhodoblastus sphagnicola</name>
    <dbReference type="NCBI Taxonomy" id="333368"/>
    <lineage>
        <taxon>Bacteria</taxon>
        <taxon>Pseudomonadati</taxon>
        <taxon>Pseudomonadota</taxon>
        <taxon>Alphaproteobacteria</taxon>
        <taxon>Hyphomicrobiales</taxon>
        <taxon>Rhodoblastaceae</taxon>
        <taxon>Rhodoblastus</taxon>
    </lineage>
</organism>
<keyword evidence="3 5" id="KW-0378">Hydrolase</keyword>
<evidence type="ECO:0000256" key="5">
    <source>
        <dbReference type="HAMAP-Rule" id="MF_00099"/>
    </source>
</evidence>
<evidence type="ECO:0000256" key="3">
    <source>
        <dbReference type="ARBA" id="ARBA00022801"/>
    </source>
</evidence>
<dbReference type="RefSeq" id="WP_104510816.1">
    <property type="nucleotide sequence ID" value="NZ_JACIGC010000017.1"/>
</dbReference>
<dbReference type="GO" id="GO:0000156">
    <property type="term" value="F:phosphorelay response regulator activity"/>
    <property type="evidence" value="ECO:0007669"/>
    <property type="project" value="InterPro"/>
</dbReference>
<dbReference type="GO" id="GO:0008984">
    <property type="term" value="F:protein-glutamate methylesterase activity"/>
    <property type="evidence" value="ECO:0007669"/>
    <property type="project" value="UniProtKB-UniRule"/>
</dbReference>
<dbReference type="PANTHER" id="PTHR42872">
    <property type="entry name" value="PROTEIN-GLUTAMATE METHYLESTERASE/PROTEIN-GLUTAMINE GLUTAMINASE"/>
    <property type="match status" value="1"/>
</dbReference>
<dbReference type="InterPro" id="IPR035909">
    <property type="entry name" value="CheB_C"/>
</dbReference>
<proteinExistence type="inferred from homology"/>
<dbReference type="InterPro" id="IPR011006">
    <property type="entry name" value="CheY-like_superfamily"/>
</dbReference>
<evidence type="ECO:0000313" key="7">
    <source>
        <dbReference type="Proteomes" id="UP000239089"/>
    </source>
</evidence>
<dbReference type="SUPFAM" id="SSF52172">
    <property type="entry name" value="CheY-like"/>
    <property type="match status" value="1"/>
</dbReference>
<keyword evidence="2 5" id="KW-0145">Chemotaxis</keyword>
<dbReference type="InterPro" id="IPR000673">
    <property type="entry name" value="Sig_transdc_resp-reg_Me-estase"/>
</dbReference>
<protein>
    <recommendedName>
        <fullName evidence="5">Protein-glutamate methylesterase/protein-glutamine glutaminase</fullName>
        <ecNumber evidence="5">3.1.1.61</ecNumber>
        <ecNumber evidence="5">3.5.1.44</ecNumber>
    </recommendedName>
</protein>
<name>A0A2S6MU01_9HYPH</name>
<comment type="subcellular location">
    <subcellularLocation>
        <location evidence="5">Cytoplasm</location>
    </subcellularLocation>
</comment>
<keyword evidence="7" id="KW-1185">Reference proteome</keyword>